<protein>
    <submittedName>
        <fullName evidence="2">Uncharacterized protein</fullName>
    </submittedName>
</protein>
<evidence type="ECO:0000313" key="2">
    <source>
        <dbReference type="EMBL" id="KAL2331321.1"/>
    </source>
</evidence>
<accession>A0ABD1M6F6</accession>
<name>A0ABD1M6F6_9FABA</name>
<evidence type="ECO:0000256" key="1">
    <source>
        <dbReference type="SAM" id="MobiDB-lite"/>
    </source>
</evidence>
<feature type="region of interest" description="Disordered" evidence="1">
    <location>
        <begin position="33"/>
        <end position="80"/>
    </location>
</feature>
<organism evidence="2 3">
    <name type="scientific">Flemingia macrophylla</name>
    <dbReference type="NCBI Taxonomy" id="520843"/>
    <lineage>
        <taxon>Eukaryota</taxon>
        <taxon>Viridiplantae</taxon>
        <taxon>Streptophyta</taxon>
        <taxon>Embryophyta</taxon>
        <taxon>Tracheophyta</taxon>
        <taxon>Spermatophyta</taxon>
        <taxon>Magnoliopsida</taxon>
        <taxon>eudicotyledons</taxon>
        <taxon>Gunneridae</taxon>
        <taxon>Pentapetalae</taxon>
        <taxon>rosids</taxon>
        <taxon>fabids</taxon>
        <taxon>Fabales</taxon>
        <taxon>Fabaceae</taxon>
        <taxon>Papilionoideae</taxon>
        <taxon>50 kb inversion clade</taxon>
        <taxon>NPAAA clade</taxon>
        <taxon>indigoferoid/millettioid clade</taxon>
        <taxon>Phaseoleae</taxon>
        <taxon>Flemingia</taxon>
    </lineage>
</organism>
<sequence length="80" mass="8125">MIRLGFGNLLAPKTLVQSLNSMPPLAASSLKMKALGGARGSNPSHGSGGGSRGSPISDGKGGQHNEEVLKGPTRNSRNSE</sequence>
<evidence type="ECO:0000313" key="3">
    <source>
        <dbReference type="Proteomes" id="UP001603857"/>
    </source>
</evidence>
<reference evidence="2 3" key="1">
    <citation type="submission" date="2024-08" db="EMBL/GenBank/DDBJ databases">
        <title>Insights into the chromosomal genome structure of Flemingia macrophylla.</title>
        <authorList>
            <person name="Ding Y."/>
            <person name="Zhao Y."/>
            <person name="Bi W."/>
            <person name="Wu M."/>
            <person name="Zhao G."/>
            <person name="Gong Y."/>
            <person name="Li W."/>
            <person name="Zhang P."/>
        </authorList>
    </citation>
    <scope>NUCLEOTIDE SEQUENCE [LARGE SCALE GENOMIC DNA]</scope>
    <source>
        <strain evidence="2">DYQJB</strain>
        <tissue evidence="2">Leaf</tissue>
    </source>
</reference>
<comment type="caution">
    <text evidence="2">The sequence shown here is derived from an EMBL/GenBank/DDBJ whole genome shotgun (WGS) entry which is preliminary data.</text>
</comment>
<dbReference type="Proteomes" id="UP001603857">
    <property type="component" value="Unassembled WGS sequence"/>
</dbReference>
<gene>
    <name evidence="2" type="ORF">Fmac_018902</name>
</gene>
<dbReference type="EMBL" id="JBGMDY010000006">
    <property type="protein sequence ID" value="KAL2331321.1"/>
    <property type="molecule type" value="Genomic_DNA"/>
</dbReference>
<keyword evidence="3" id="KW-1185">Reference proteome</keyword>
<proteinExistence type="predicted"/>
<dbReference type="AlphaFoldDB" id="A0ABD1M6F6"/>